<organism evidence="3 4">
    <name type="scientific">Lysinibacillus macroides</name>
    <dbReference type="NCBI Taxonomy" id="33935"/>
    <lineage>
        <taxon>Bacteria</taxon>
        <taxon>Bacillati</taxon>
        <taxon>Bacillota</taxon>
        <taxon>Bacilli</taxon>
        <taxon>Bacillales</taxon>
        <taxon>Bacillaceae</taxon>
        <taxon>Lysinibacillus</taxon>
    </lineage>
</organism>
<dbReference type="OrthoDB" id="2718487at2"/>
<dbReference type="AlphaFoldDB" id="A0A0M9DLG2"/>
<dbReference type="STRING" id="33935.ADM90_05695"/>
<evidence type="ECO:0000256" key="2">
    <source>
        <dbReference type="SAM" id="Phobius"/>
    </source>
</evidence>
<name>A0A0M9DLG2_9BACI</name>
<evidence type="ECO:0008006" key="5">
    <source>
        <dbReference type="Google" id="ProtNLM"/>
    </source>
</evidence>
<dbReference type="EMBL" id="LGCI01000005">
    <property type="protein sequence ID" value="KOY82816.1"/>
    <property type="molecule type" value="Genomic_DNA"/>
</dbReference>
<dbReference type="PATRIC" id="fig|33935.3.peg.559"/>
<proteinExistence type="predicted"/>
<feature type="transmembrane region" description="Helical" evidence="2">
    <location>
        <begin position="12"/>
        <end position="31"/>
    </location>
</feature>
<sequence>MNKLTSGKNSSIILLAALVAAILFAFYYYLLLPKLDEVAERETSVSQIQQEISNVNKQLEQLDKEQGKPTVNILTLRQKLPATRAVEKIILDLAEIEEVTGTRIASLTVNNDGEAPSQADVSEDLNMLEKAEAEVNGEQEEEQESTPLASLSTDSLPANLKLITFNLEVGALDFASLESFLQEIEQLERVMKTDKIEFKLPGEQDQLTQNEDLTLQATVQVTTFYYEGEQ</sequence>
<reference evidence="3 4" key="1">
    <citation type="submission" date="2015-07" db="EMBL/GenBank/DDBJ databases">
        <title>Genome sequencing project for genomic taxonomy and phylogenomics of Bacillus-like bacteria.</title>
        <authorList>
            <person name="Liu B."/>
            <person name="Wang J."/>
            <person name="Zhu Y."/>
            <person name="Liu G."/>
            <person name="Chen Q."/>
            <person name="Chen Z."/>
            <person name="Che J."/>
            <person name="Ge C."/>
            <person name="Shi H."/>
            <person name="Pan Z."/>
            <person name="Liu X."/>
        </authorList>
    </citation>
    <scope>NUCLEOTIDE SEQUENCE [LARGE SCALE GENOMIC DNA]</scope>
    <source>
        <strain evidence="3 4">DSM 54</strain>
    </source>
</reference>
<keyword evidence="2" id="KW-0812">Transmembrane</keyword>
<accession>A0A0M9DLG2</accession>
<keyword evidence="2" id="KW-1133">Transmembrane helix</keyword>
<protein>
    <recommendedName>
        <fullName evidence="5">Potassium transporter</fullName>
    </recommendedName>
</protein>
<evidence type="ECO:0000256" key="1">
    <source>
        <dbReference type="SAM" id="MobiDB-lite"/>
    </source>
</evidence>
<keyword evidence="4" id="KW-1185">Reference proteome</keyword>
<dbReference type="InterPro" id="IPR014717">
    <property type="entry name" value="Transl_elong_EF1B/ribsomal_bS6"/>
</dbReference>
<dbReference type="Gene3D" id="3.30.70.60">
    <property type="match status" value="1"/>
</dbReference>
<dbReference type="Proteomes" id="UP000037977">
    <property type="component" value="Unassembled WGS sequence"/>
</dbReference>
<gene>
    <name evidence="3" type="ORF">ADM90_05695</name>
</gene>
<dbReference type="RefSeq" id="WP_053994055.1">
    <property type="nucleotide sequence ID" value="NZ_CP065643.1"/>
</dbReference>
<comment type="caution">
    <text evidence="3">The sequence shown here is derived from an EMBL/GenBank/DDBJ whole genome shotgun (WGS) entry which is preliminary data.</text>
</comment>
<evidence type="ECO:0000313" key="4">
    <source>
        <dbReference type="Proteomes" id="UP000037977"/>
    </source>
</evidence>
<evidence type="ECO:0000313" key="3">
    <source>
        <dbReference type="EMBL" id="KOY82816.1"/>
    </source>
</evidence>
<feature type="compositionally biased region" description="Acidic residues" evidence="1">
    <location>
        <begin position="135"/>
        <end position="144"/>
    </location>
</feature>
<feature type="region of interest" description="Disordered" evidence="1">
    <location>
        <begin position="132"/>
        <end position="151"/>
    </location>
</feature>
<keyword evidence="2" id="KW-0472">Membrane</keyword>